<evidence type="ECO:0000313" key="11">
    <source>
        <dbReference type="Ensembl" id="ENSXETP00000116866"/>
    </source>
</evidence>
<comment type="subcellular location">
    <subcellularLocation>
        <location evidence="1">Cytoplasm</location>
    </subcellularLocation>
</comment>
<dbReference type="GO" id="GO:0006417">
    <property type="term" value="P:regulation of translation"/>
    <property type="evidence" value="ECO:0007669"/>
    <property type="project" value="UniProtKB-UniRule"/>
</dbReference>
<evidence type="ECO:0000256" key="6">
    <source>
        <dbReference type="ARBA" id="ARBA00022845"/>
    </source>
</evidence>
<proteinExistence type="inferred from homology"/>
<evidence type="ECO:0000259" key="10">
    <source>
        <dbReference type="PROSITE" id="PS51522"/>
    </source>
</evidence>
<dbReference type="PANTHER" id="PTHR12887">
    <property type="entry name" value="NANOS PROTEIN"/>
    <property type="match status" value="1"/>
</dbReference>
<feature type="domain" description="Nanos-type" evidence="10">
    <location>
        <begin position="214"/>
        <end position="268"/>
    </location>
</feature>
<keyword evidence="3" id="KW-0479">Metal-binding</keyword>
<evidence type="ECO:0000256" key="5">
    <source>
        <dbReference type="ARBA" id="ARBA00022833"/>
    </source>
</evidence>
<name>A0A803K9E6_XENTR</name>
<dbReference type="AlphaFoldDB" id="A0A803K9E6"/>
<dbReference type="InterPro" id="IPR008705">
    <property type="entry name" value="Nanos/Xcar2"/>
</dbReference>
<reference evidence="11" key="1">
    <citation type="journal article" date="2010" name="Science">
        <title>The genome of the Western clawed frog Xenopus tropicalis.</title>
        <authorList>
            <person name="Hellsten U."/>
            <person name="Harland R.M."/>
            <person name="Gilchrist M.J."/>
            <person name="Hendrix D."/>
            <person name="Jurka J."/>
            <person name="Kapitonov V."/>
            <person name="Ovcharenko I."/>
            <person name="Putnam N.H."/>
            <person name="Shu S."/>
            <person name="Taher L."/>
            <person name="Blitz I.L."/>
            <person name="Blumberg B."/>
            <person name="Dichmann D.S."/>
            <person name="Dubchak I."/>
            <person name="Amaya E."/>
            <person name="Detter J.C."/>
            <person name="Fletcher R."/>
            <person name="Gerhard D.S."/>
            <person name="Goodstein D."/>
            <person name="Graves T."/>
            <person name="Grigoriev I.V."/>
            <person name="Grimwood J."/>
            <person name="Kawashima T."/>
            <person name="Lindquist E."/>
            <person name="Lucas S.M."/>
            <person name="Mead P.E."/>
            <person name="Mitros T."/>
            <person name="Ogino H."/>
            <person name="Ohta Y."/>
            <person name="Poliakov A.V."/>
            <person name="Pollet N."/>
            <person name="Robert J."/>
            <person name="Salamov A."/>
            <person name="Sater A.K."/>
            <person name="Schmutz J."/>
            <person name="Terry A."/>
            <person name="Vize P.D."/>
            <person name="Warren W.C."/>
            <person name="Wells D."/>
            <person name="Wills A."/>
            <person name="Wilson R.K."/>
            <person name="Zimmerman L.B."/>
            <person name="Zorn A.M."/>
            <person name="Grainger R."/>
            <person name="Grammer T."/>
            <person name="Khokha M.K."/>
            <person name="Richardson P.M."/>
            <person name="Rokhsar D.S."/>
        </authorList>
    </citation>
    <scope>NUCLEOTIDE SEQUENCE [LARGE SCALE GENOMIC DNA]</scope>
    <source>
        <strain evidence="11">Nigerian</strain>
    </source>
</reference>
<keyword evidence="6 8" id="KW-0810">Translation regulation</keyword>
<dbReference type="Pfam" id="PF05741">
    <property type="entry name" value="zf-nanos"/>
    <property type="match status" value="1"/>
</dbReference>
<evidence type="ECO:0000256" key="7">
    <source>
        <dbReference type="ARBA" id="ARBA00022884"/>
    </source>
</evidence>
<dbReference type="Bgee" id="ENSXETG00000039689">
    <property type="expression patterns" value="Expressed in 2-cell stage embryo and 8 other cell types or tissues"/>
</dbReference>
<dbReference type="InterPro" id="IPR024161">
    <property type="entry name" value="Znf_nanos-typ"/>
</dbReference>
<sequence>MLLTTHCYLRILPSRAWMFMATVVWKIPLVPERILVAGNDEEDASLPAKEVPNETGNATPQPLLPRKLIYVPMLYCPTAGDTSLLNHKMDNGMGNYTPKQLAPRNPFLIPATNIPVEMDNTLQIQQLAAEMGQYLPIPQLAGSLNNHPARESQAEKGISLPVQERANETGTSIPPSASSHFSNASPHGEDSNGGDNPDLQCGVCPEEQNATGKFCKFCKHNGESSRVYSTHTLRNSNGIIICPVLRKYTCPLCGATGALSHTRKYCPFNDDKSCLYNKSGRNSAGHLVRR</sequence>
<evidence type="ECO:0000256" key="2">
    <source>
        <dbReference type="ARBA" id="ARBA00022490"/>
    </source>
</evidence>
<organism evidence="11">
    <name type="scientific">Xenopus tropicalis</name>
    <name type="common">Western clawed frog</name>
    <name type="synonym">Silurana tropicalis</name>
    <dbReference type="NCBI Taxonomy" id="8364"/>
    <lineage>
        <taxon>Eukaryota</taxon>
        <taxon>Metazoa</taxon>
        <taxon>Chordata</taxon>
        <taxon>Craniata</taxon>
        <taxon>Vertebrata</taxon>
        <taxon>Euteleostomi</taxon>
        <taxon>Amphibia</taxon>
        <taxon>Batrachia</taxon>
        <taxon>Anura</taxon>
        <taxon>Pipoidea</taxon>
        <taxon>Pipidae</taxon>
        <taxon>Xenopodinae</taxon>
        <taxon>Xenopus</taxon>
        <taxon>Silurana</taxon>
    </lineage>
</organism>
<evidence type="ECO:0000256" key="9">
    <source>
        <dbReference type="SAM" id="MobiDB-lite"/>
    </source>
</evidence>
<keyword evidence="4 8" id="KW-0863">Zinc-finger</keyword>
<dbReference type="InParanoid" id="A0A803K9E6"/>
<keyword evidence="2" id="KW-0963">Cytoplasm</keyword>
<reference evidence="11" key="2">
    <citation type="submission" date="2021-03" db="UniProtKB">
        <authorList>
            <consortium name="Ensembl"/>
        </authorList>
    </citation>
    <scope>IDENTIFICATION</scope>
</reference>
<evidence type="ECO:0000256" key="3">
    <source>
        <dbReference type="ARBA" id="ARBA00022723"/>
    </source>
</evidence>
<gene>
    <name evidence="11" type="primary">LOC101733112</name>
</gene>
<dbReference type="GO" id="GO:0003723">
    <property type="term" value="F:RNA binding"/>
    <property type="evidence" value="ECO:0007669"/>
    <property type="project" value="UniProtKB-UniRule"/>
</dbReference>
<dbReference type="PROSITE" id="PS51522">
    <property type="entry name" value="ZF_NANOS"/>
    <property type="match status" value="1"/>
</dbReference>
<dbReference type="Gene3D" id="4.10.60.30">
    <property type="entry name" value="Nanos, RNA-binding domain"/>
    <property type="match status" value="1"/>
</dbReference>
<feature type="compositionally biased region" description="Polar residues" evidence="9">
    <location>
        <begin position="168"/>
        <end position="185"/>
    </location>
</feature>
<keyword evidence="7 8" id="KW-0694">RNA-binding</keyword>
<evidence type="ECO:0000256" key="8">
    <source>
        <dbReference type="PROSITE-ProRule" id="PRU00855"/>
    </source>
</evidence>
<keyword evidence="5" id="KW-0862">Zinc</keyword>
<accession>A0A803K9E6</accession>
<comment type="similarity">
    <text evidence="8">Belongs to the nanos family.</text>
</comment>
<protein>
    <submittedName>
        <fullName evidence="11">Protein nanos</fullName>
    </submittedName>
</protein>
<dbReference type="InterPro" id="IPR038129">
    <property type="entry name" value="Nanos_sf"/>
</dbReference>
<evidence type="ECO:0000256" key="4">
    <source>
        <dbReference type="ARBA" id="ARBA00022771"/>
    </source>
</evidence>
<dbReference type="Ensembl" id="ENSXETT00000111553">
    <property type="protein sequence ID" value="ENSXETP00000116866"/>
    <property type="gene ID" value="ENSXETG00000039689"/>
</dbReference>
<evidence type="ECO:0000256" key="1">
    <source>
        <dbReference type="ARBA" id="ARBA00004496"/>
    </source>
</evidence>
<dbReference type="GO" id="GO:0008270">
    <property type="term" value="F:zinc ion binding"/>
    <property type="evidence" value="ECO:0007669"/>
    <property type="project" value="UniProtKB-KW"/>
</dbReference>
<dbReference type="GO" id="GO:0005737">
    <property type="term" value="C:cytoplasm"/>
    <property type="evidence" value="ECO:0007669"/>
    <property type="project" value="UniProtKB-SubCell"/>
</dbReference>
<feature type="region of interest" description="Disordered" evidence="9">
    <location>
        <begin position="165"/>
        <end position="194"/>
    </location>
</feature>
<dbReference type="GeneTree" id="ENSGT00950000183135"/>